<gene>
    <name evidence="1" type="ORF">TNCV_5044521</name>
</gene>
<keyword evidence="2" id="KW-1185">Reference proteome</keyword>
<comment type="caution">
    <text evidence="1">The sequence shown here is derived from an EMBL/GenBank/DDBJ whole genome shotgun (WGS) entry which is preliminary data.</text>
</comment>
<proteinExistence type="predicted"/>
<organism evidence="1 2">
    <name type="scientific">Trichonephila clavipes</name>
    <name type="common">Golden silk orbweaver</name>
    <name type="synonym">Nephila clavipes</name>
    <dbReference type="NCBI Taxonomy" id="2585209"/>
    <lineage>
        <taxon>Eukaryota</taxon>
        <taxon>Metazoa</taxon>
        <taxon>Ecdysozoa</taxon>
        <taxon>Arthropoda</taxon>
        <taxon>Chelicerata</taxon>
        <taxon>Arachnida</taxon>
        <taxon>Araneae</taxon>
        <taxon>Araneomorphae</taxon>
        <taxon>Entelegynae</taxon>
        <taxon>Araneoidea</taxon>
        <taxon>Nephilidae</taxon>
        <taxon>Trichonephila</taxon>
    </lineage>
</organism>
<evidence type="ECO:0000313" key="2">
    <source>
        <dbReference type="Proteomes" id="UP000887159"/>
    </source>
</evidence>
<dbReference type="AlphaFoldDB" id="A0A8X6WHA2"/>
<protein>
    <submittedName>
        <fullName evidence="1">Uncharacterized protein</fullName>
    </submittedName>
</protein>
<sequence length="201" mass="22816">MLNMCFVDINNVLKAHYGVFNGSSKQLTRDFSHIPYNASFQIRSSLYRGLLTEHLLGPCGVRVSKKKGPRIRTQQKIHIKQSHIQNAVVVDAGYLEVCVKYPICGNFEYSQLHLNKSVPRLAVEFSKATHQLPFSSKIGKQIQDAFSDLEVSAFASRGSYTNTVSKCIAEFFILSTTESSTRGTLIDHLKKKRWNWMIFQP</sequence>
<accession>A0A8X6WHA2</accession>
<dbReference type="Proteomes" id="UP000887159">
    <property type="component" value="Unassembled WGS sequence"/>
</dbReference>
<evidence type="ECO:0000313" key="1">
    <source>
        <dbReference type="EMBL" id="GFY35077.1"/>
    </source>
</evidence>
<dbReference type="EMBL" id="BMAU01021430">
    <property type="protein sequence ID" value="GFY35077.1"/>
    <property type="molecule type" value="Genomic_DNA"/>
</dbReference>
<name>A0A8X6WHA2_TRICX</name>
<reference evidence="1" key="1">
    <citation type="submission" date="2020-08" db="EMBL/GenBank/DDBJ databases">
        <title>Multicomponent nature underlies the extraordinary mechanical properties of spider dragline silk.</title>
        <authorList>
            <person name="Kono N."/>
            <person name="Nakamura H."/>
            <person name="Mori M."/>
            <person name="Yoshida Y."/>
            <person name="Ohtoshi R."/>
            <person name="Malay A.D."/>
            <person name="Moran D.A.P."/>
            <person name="Tomita M."/>
            <person name="Numata K."/>
            <person name="Arakawa K."/>
        </authorList>
    </citation>
    <scope>NUCLEOTIDE SEQUENCE</scope>
</reference>